<protein>
    <submittedName>
        <fullName evidence="3">Uncharacterized protein</fullName>
    </submittedName>
</protein>
<feature type="region of interest" description="Disordered" evidence="1">
    <location>
        <begin position="99"/>
        <end position="126"/>
    </location>
</feature>
<organism evidence="3 4">
    <name type="scientific">Aspergillus puulaauensis</name>
    <dbReference type="NCBI Taxonomy" id="1220207"/>
    <lineage>
        <taxon>Eukaryota</taxon>
        <taxon>Fungi</taxon>
        <taxon>Dikarya</taxon>
        <taxon>Ascomycota</taxon>
        <taxon>Pezizomycotina</taxon>
        <taxon>Eurotiomycetes</taxon>
        <taxon>Eurotiomycetidae</taxon>
        <taxon>Eurotiales</taxon>
        <taxon>Aspergillaceae</taxon>
        <taxon>Aspergillus</taxon>
    </lineage>
</organism>
<feature type="transmembrane region" description="Helical" evidence="2">
    <location>
        <begin position="51"/>
        <end position="74"/>
    </location>
</feature>
<dbReference type="KEGG" id="apuu:APUU_80506S"/>
<accession>A0A7R8AUT2</accession>
<dbReference type="GeneID" id="64980200"/>
<evidence type="ECO:0000256" key="2">
    <source>
        <dbReference type="SAM" id="Phobius"/>
    </source>
</evidence>
<evidence type="ECO:0000256" key="1">
    <source>
        <dbReference type="SAM" id="MobiDB-lite"/>
    </source>
</evidence>
<keyword evidence="4" id="KW-1185">Reference proteome</keyword>
<evidence type="ECO:0000313" key="4">
    <source>
        <dbReference type="Proteomes" id="UP000654913"/>
    </source>
</evidence>
<name>A0A7R8AUT2_9EURO</name>
<proteinExistence type="predicted"/>
<reference evidence="3" key="2">
    <citation type="submission" date="2021-02" db="EMBL/GenBank/DDBJ databases">
        <title>Aspergillus puulaauensis MK2 genome sequence.</title>
        <authorList>
            <person name="Futagami T."/>
            <person name="Mori K."/>
            <person name="Kadooka C."/>
            <person name="Tanaka T."/>
        </authorList>
    </citation>
    <scope>NUCLEOTIDE SEQUENCE</scope>
    <source>
        <strain evidence="3">MK2</strain>
    </source>
</reference>
<keyword evidence="2" id="KW-0812">Transmembrane</keyword>
<dbReference type="RefSeq" id="XP_041562389.1">
    <property type="nucleotide sequence ID" value="XM_041696795.1"/>
</dbReference>
<evidence type="ECO:0000313" key="3">
    <source>
        <dbReference type="EMBL" id="BCS30203.1"/>
    </source>
</evidence>
<dbReference type="Proteomes" id="UP000654913">
    <property type="component" value="Chromosome 8"/>
</dbReference>
<keyword evidence="2" id="KW-1133">Transmembrane helix</keyword>
<dbReference type="EMBL" id="AP024450">
    <property type="protein sequence ID" value="BCS30203.1"/>
    <property type="molecule type" value="Genomic_DNA"/>
</dbReference>
<dbReference type="AlphaFoldDB" id="A0A7R8AUT2"/>
<feature type="compositionally biased region" description="Low complexity" evidence="1">
    <location>
        <begin position="99"/>
        <end position="119"/>
    </location>
</feature>
<sequence>MQECGFRGGHSIPAELVVSMGHEKVFELLLCQSGRRVMQRQRVAKPFHLQFFYIGEGVCLAELFVFEIIGMLLTRSKSRIFTVRVVSPSTVYWCSAMSCSRPKSSSSSSFHNSASSCQSDSLYPKP</sequence>
<gene>
    <name evidence="3" type="ORF">APUU_80506S</name>
</gene>
<reference evidence="3" key="1">
    <citation type="submission" date="2021-01" db="EMBL/GenBank/DDBJ databases">
        <authorList>
            <consortium name="Aspergillus puulaauensis MK2 genome sequencing consortium"/>
            <person name="Kazuki M."/>
            <person name="Futagami T."/>
        </authorList>
    </citation>
    <scope>NUCLEOTIDE SEQUENCE</scope>
    <source>
        <strain evidence="3">MK2</strain>
    </source>
</reference>
<keyword evidence="2" id="KW-0472">Membrane</keyword>